<evidence type="ECO:0000256" key="4">
    <source>
        <dbReference type="SAM" id="Coils"/>
    </source>
</evidence>
<accession>A0A370QF81</accession>
<dbReference type="Gene3D" id="3.10.450.50">
    <property type="match status" value="1"/>
</dbReference>
<dbReference type="InterPro" id="IPR036890">
    <property type="entry name" value="HATPase_C_sf"/>
</dbReference>
<evidence type="ECO:0000313" key="6">
    <source>
        <dbReference type="EMBL" id="RDK87025.1"/>
    </source>
</evidence>
<dbReference type="Pfam" id="PF13474">
    <property type="entry name" value="SnoaL_3"/>
    <property type="match status" value="1"/>
</dbReference>
<dbReference type="SMART" id="SM00387">
    <property type="entry name" value="HATPase_c"/>
    <property type="match status" value="1"/>
</dbReference>
<dbReference type="InterPro" id="IPR036097">
    <property type="entry name" value="HisK_dim/P_sf"/>
</dbReference>
<evidence type="ECO:0000256" key="1">
    <source>
        <dbReference type="ARBA" id="ARBA00000085"/>
    </source>
</evidence>
<evidence type="ECO:0000259" key="5">
    <source>
        <dbReference type="PROSITE" id="PS50109"/>
    </source>
</evidence>
<dbReference type="RefSeq" id="WP_115123236.1">
    <property type="nucleotide sequence ID" value="NZ_QRAO01000002.1"/>
</dbReference>
<dbReference type="PANTHER" id="PTHR43065:SF42">
    <property type="entry name" value="TWO-COMPONENT SENSOR PPRA"/>
    <property type="match status" value="1"/>
</dbReference>
<dbReference type="SMART" id="SM00388">
    <property type="entry name" value="HisKA"/>
    <property type="match status" value="1"/>
</dbReference>
<keyword evidence="7" id="KW-1185">Reference proteome</keyword>
<dbReference type="PANTHER" id="PTHR43065">
    <property type="entry name" value="SENSOR HISTIDINE KINASE"/>
    <property type="match status" value="1"/>
</dbReference>
<dbReference type="CDD" id="cd00082">
    <property type="entry name" value="HisKA"/>
    <property type="match status" value="1"/>
</dbReference>
<keyword evidence="4" id="KW-0175">Coiled coil</keyword>
<dbReference type="EMBL" id="QRAO01000002">
    <property type="protein sequence ID" value="RDK87025.1"/>
    <property type="molecule type" value="Genomic_DNA"/>
</dbReference>
<dbReference type="InterPro" id="IPR003661">
    <property type="entry name" value="HisK_dim/P_dom"/>
</dbReference>
<feature type="coiled-coil region" evidence="4">
    <location>
        <begin position="1098"/>
        <end position="1132"/>
    </location>
</feature>
<organism evidence="6 7">
    <name type="scientific">Marinirhabdus gelatinilytica</name>
    <dbReference type="NCBI Taxonomy" id="1703343"/>
    <lineage>
        <taxon>Bacteria</taxon>
        <taxon>Pseudomonadati</taxon>
        <taxon>Bacteroidota</taxon>
        <taxon>Flavobacteriia</taxon>
        <taxon>Flavobacteriales</taxon>
        <taxon>Flavobacteriaceae</taxon>
    </lineage>
</organism>
<dbReference type="InterPro" id="IPR005467">
    <property type="entry name" value="His_kinase_dom"/>
</dbReference>
<protein>
    <recommendedName>
        <fullName evidence="2">histidine kinase</fullName>
        <ecNumber evidence="2">2.7.13.3</ecNumber>
    </recommendedName>
</protein>
<dbReference type="OrthoDB" id="1931120at2"/>
<reference evidence="6 7" key="1">
    <citation type="submission" date="2018-07" db="EMBL/GenBank/DDBJ databases">
        <title>Genomic Encyclopedia of Type Strains, Phase IV (KMG-IV): sequencing the most valuable type-strain genomes for metagenomic binning, comparative biology and taxonomic classification.</title>
        <authorList>
            <person name="Goeker M."/>
        </authorList>
    </citation>
    <scope>NUCLEOTIDE SEQUENCE [LARGE SCALE GENOMIC DNA]</scope>
    <source>
        <strain evidence="6 7">DSM 101478</strain>
    </source>
</reference>
<gene>
    <name evidence="6" type="ORF">C8D94_102203</name>
</gene>
<comment type="caution">
    <text evidence="6">The sequence shown here is derived from an EMBL/GenBank/DDBJ whole genome shotgun (WGS) entry which is preliminary data.</text>
</comment>
<dbReference type="PRINTS" id="PR00344">
    <property type="entry name" value="BCTRLSENSOR"/>
</dbReference>
<dbReference type="GO" id="GO:0000155">
    <property type="term" value="F:phosphorelay sensor kinase activity"/>
    <property type="evidence" value="ECO:0007669"/>
    <property type="project" value="InterPro"/>
</dbReference>
<evidence type="ECO:0000256" key="3">
    <source>
        <dbReference type="ARBA" id="ARBA00022553"/>
    </source>
</evidence>
<proteinExistence type="predicted"/>
<feature type="domain" description="Histidine kinase" evidence="5">
    <location>
        <begin position="1141"/>
        <end position="1398"/>
    </location>
</feature>
<dbReference type="InterPro" id="IPR032710">
    <property type="entry name" value="NTF2-like_dom_sf"/>
</dbReference>
<keyword evidence="3" id="KW-0597">Phosphoprotein</keyword>
<dbReference type="PROSITE" id="PS50109">
    <property type="entry name" value="HIS_KIN"/>
    <property type="match status" value="1"/>
</dbReference>
<dbReference type="InterPro" id="IPR037401">
    <property type="entry name" value="SnoaL-like"/>
</dbReference>
<evidence type="ECO:0000313" key="7">
    <source>
        <dbReference type="Proteomes" id="UP000255317"/>
    </source>
</evidence>
<dbReference type="Gene3D" id="3.30.565.10">
    <property type="entry name" value="Histidine kinase-like ATPase, C-terminal domain"/>
    <property type="match status" value="1"/>
</dbReference>
<dbReference type="Proteomes" id="UP000255317">
    <property type="component" value="Unassembled WGS sequence"/>
</dbReference>
<dbReference type="SUPFAM" id="SSF47384">
    <property type="entry name" value="Homodimeric domain of signal transducing histidine kinase"/>
    <property type="match status" value="1"/>
</dbReference>
<dbReference type="SUPFAM" id="SSF54427">
    <property type="entry name" value="NTF2-like"/>
    <property type="match status" value="1"/>
</dbReference>
<evidence type="ECO:0000256" key="2">
    <source>
        <dbReference type="ARBA" id="ARBA00012438"/>
    </source>
</evidence>
<dbReference type="EC" id="2.7.13.3" evidence="2"/>
<comment type="catalytic activity">
    <reaction evidence="1">
        <text>ATP + protein L-histidine = ADP + protein N-phospho-L-histidine.</text>
        <dbReference type="EC" id="2.7.13.3"/>
    </reaction>
</comment>
<dbReference type="SUPFAM" id="SSF55874">
    <property type="entry name" value="ATPase domain of HSP90 chaperone/DNA topoisomerase II/histidine kinase"/>
    <property type="match status" value="1"/>
</dbReference>
<dbReference type="Gene3D" id="1.10.287.130">
    <property type="match status" value="1"/>
</dbReference>
<dbReference type="InterPro" id="IPR003594">
    <property type="entry name" value="HATPase_dom"/>
</dbReference>
<name>A0A370QF81_9FLAO</name>
<sequence length="1400" mass="160674">MNLAKNVEKEVLHAYDIWLHSYLNGDVKTYDSYFDDAFHFIGSTANEEFLNRQDTTTFFGATAEQLSGKSQLRNETKIVEKFGELIFITHLFDAWFLNGEEWNFYERFRFTNILQQKEGEWRFVYQHYSTPDSKAQEGQTIGFEQISAENLQLREAIQRRTKELEEKNRELKVESALERIRAQAVAMREPSDLLDIVVTMRNEFTRLGHEAQYFWHMMWLEKTYEKAMTSGDGTKIGFVMELPRHIHGDIPLVADWEKSDDPILIYPMVTKAAIAYVDKMITLGNFKQIDPQAPTQEDIKKIGGLTFVMARTAHGEIGFSLPGVVKNPPQEDMDMLVKFAKAFDLAHQRFLDLQKAEAQAREAKIEHALEKVRSRTMAMQHSDELPEAANLLFTEVQKLGIPAWSCGYNILSDDKKSSTCIMSSEGELQSPFVLPLTAHKSLEPWYKAIINNEDFFVYGQDGKDLVEHYEYMKSLPELKSTFEQFENVGLDLPTQQYNHLVRFNEGFLLFITYGEVSEAHDIFKRFGKVFEQTYTRFLDLQKAEAQARESEIELGLERLRAKAMAMQSSNELSDLVATLLNELTKLDFSLTFCIINIYNEADLSNTVWAANPEEGKAPESYYMKFEDYPFHHAMMREWKAQTPKFVYVMEGEEKEIYDDYLFTETEFRRFPKEVQDANRALDKYVASFVFSPFGGLQTVGDAPLSDESLDILYRFGKVFNQTYTRFLDLQKAEAQAWEAKIESSLEKIRNVALSLKRSDEMLDIAQVLYEQLQVLGFKDIRNALIDINDEETETFMDYDYSDLMGGTVTQMAYDDDPTLKEQLQDIAKTTDGYSEMVLQGQQLQDLINMRKKNGEADDPRLEAATSVSYILYAFGNGAIGISNFGKLNENQKAVLDRFRNVFTFAYNRYSELAKAEYQMQEVQLEASLEKVRSVALSMQKRDDMLDIAKILFEQLQELGFSEIRNTIIDVHNDDNETFWDYDYSEAMGGTIVLLSYKNDPTLEEQYRKIISTTDGFYEEIIEGDDLKEYIEMRIRNGEQDDPRLRKVDLLSYYLYSFGNGVIGISNFGVLNEDKKAVLERFRNVFTFAYKRYEEIVQAQVYLTNLQKAKKSAEKALNELQTTQQQLIQAEKMASLGELTAGIAHEIQNPLNFVNNFSEVSNELMDEMNEEIEKGDLEEAKLIANDIKQNLEKINHHGKRADGIVKGMLQHSRRSTAQKEPTDINKLTDEYLRLAYHGLRAKDKTFNATLETHFDESIGKINIIPQDMGRVILNLITNAFYAVNEKMKSLNNSEFQPRVTVSTQNNSSFESASNEGGTIQRNGLKEGVIISIKDNGNGIPNDVLDKIFQPFFTTKPTGKGTGLGLSMSYDIVKAHGGTLHVDTELGKGTQFSIEIPIKQEV</sequence>
<dbReference type="Pfam" id="PF02518">
    <property type="entry name" value="HATPase_c"/>
    <property type="match status" value="1"/>
</dbReference>
<dbReference type="InterPro" id="IPR004358">
    <property type="entry name" value="Sig_transdc_His_kin-like_C"/>
</dbReference>